<evidence type="ECO:0000313" key="2">
    <source>
        <dbReference type="Proteomes" id="UP000745764"/>
    </source>
</evidence>
<comment type="caution">
    <text evidence="1">The sequence shown here is derived from an EMBL/GenBank/DDBJ whole genome shotgun (WGS) entry which is preliminary data.</text>
</comment>
<evidence type="ECO:0000313" key="1">
    <source>
        <dbReference type="EMBL" id="CAD0108222.1"/>
    </source>
</evidence>
<accession>A0A9N8KCI9</accession>
<sequence length="70" mass="8399">MCTQFYRRYSCGDKRKEDFRQCEKRRGTNVRCEPIESKFYEEAAHYCIEHMITDPSVGMKRVVGVRKEKS</sequence>
<name>A0A9N8KCI9_9PEZI</name>
<proteinExistence type="predicted"/>
<protein>
    <submittedName>
        <fullName evidence="1">Uncharacterized protein</fullName>
    </submittedName>
</protein>
<dbReference type="Proteomes" id="UP000745764">
    <property type="component" value="Unassembled WGS sequence"/>
</dbReference>
<dbReference type="EMBL" id="CAINUL010000002">
    <property type="protein sequence ID" value="CAD0108222.1"/>
    <property type="molecule type" value="Genomic_DNA"/>
</dbReference>
<keyword evidence="2" id="KW-1185">Reference proteome</keyword>
<reference evidence="1" key="1">
    <citation type="submission" date="2020-06" db="EMBL/GenBank/DDBJ databases">
        <authorList>
            <person name="Onetto C."/>
        </authorList>
    </citation>
    <scope>NUCLEOTIDE SEQUENCE</scope>
</reference>
<organism evidence="1 2">
    <name type="scientific">Aureobasidium uvarum</name>
    <dbReference type="NCBI Taxonomy" id="2773716"/>
    <lineage>
        <taxon>Eukaryota</taxon>
        <taxon>Fungi</taxon>
        <taxon>Dikarya</taxon>
        <taxon>Ascomycota</taxon>
        <taxon>Pezizomycotina</taxon>
        <taxon>Dothideomycetes</taxon>
        <taxon>Dothideomycetidae</taxon>
        <taxon>Dothideales</taxon>
        <taxon>Saccotheciaceae</taxon>
        <taxon>Aureobasidium</taxon>
    </lineage>
</organism>
<dbReference type="OrthoDB" id="3819893at2759"/>
<gene>
    <name evidence="1" type="ORF">AWRI4620_LOCUS2477</name>
</gene>
<dbReference type="AlphaFoldDB" id="A0A9N8KCI9"/>